<dbReference type="GO" id="GO:0005737">
    <property type="term" value="C:cytoplasm"/>
    <property type="evidence" value="ECO:0007669"/>
    <property type="project" value="TreeGrafter"/>
</dbReference>
<evidence type="ECO:0000256" key="8">
    <source>
        <dbReference type="RuleBase" id="RU000382"/>
    </source>
</evidence>
<dbReference type="RefSeq" id="XP_034064844.1">
    <property type="nucleotide sequence ID" value="XM_034208953.1"/>
</dbReference>
<evidence type="ECO:0000256" key="7">
    <source>
        <dbReference type="PIRSR" id="PIRSR602129-50"/>
    </source>
</evidence>
<dbReference type="GO" id="GO:0019752">
    <property type="term" value="P:carboxylic acid metabolic process"/>
    <property type="evidence" value="ECO:0007669"/>
    <property type="project" value="InterPro"/>
</dbReference>
<keyword evidence="5 7" id="KW-0663">Pyridoxal phosphate</keyword>
<dbReference type="GeneID" id="117541772"/>
<evidence type="ECO:0000256" key="3">
    <source>
        <dbReference type="ARBA" id="ARBA00011738"/>
    </source>
</evidence>
<gene>
    <name evidence="10" type="primary">csad</name>
</gene>
<dbReference type="GO" id="GO:0004782">
    <property type="term" value="F:sulfinoalanine decarboxylase activity"/>
    <property type="evidence" value="ECO:0007669"/>
    <property type="project" value="TreeGrafter"/>
</dbReference>
<dbReference type="InterPro" id="IPR015424">
    <property type="entry name" value="PyrdxlP-dep_Trfase"/>
</dbReference>
<evidence type="ECO:0000256" key="1">
    <source>
        <dbReference type="ARBA" id="ARBA00001933"/>
    </source>
</evidence>
<dbReference type="PANTHER" id="PTHR45677:SF8">
    <property type="entry name" value="CYSTEINE SULFINIC ACID DECARBOXYLASE"/>
    <property type="match status" value="1"/>
</dbReference>
<comment type="similarity">
    <text evidence="2 8">Belongs to the group II decarboxylase family.</text>
</comment>
<organism evidence="9 10">
    <name type="scientific">Gymnodraco acuticeps</name>
    <name type="common">Antarctic dragonfish</name>
    <dbReference type="NCBI Taxonomy" id="8218"/>
    <lineage>
        <taxon>Eukaryota</taxon>
        <taxon>Metazoa</taxon>
        <taxon>Chordata</taxon>
        <taxon>Craniata</taxon>
        <taxon>Vertebrata</taxon>
        <taxon>Euteleostomi</taxon>
        <taxon>Actinopterygii</taxon>
        <taxon>Neopterygii</taxon>
        <taxon>Teleostei</taxon>
        <taxon>Neoteleostei</taxon>
        <taxon>Acanthomorphata</taxon>
        <taxon>Eupercaria</taxon>
        <taxon>Perciformes</taxon>
        <taxon>Notothenioidei</taxon>
        <taxon>Bathydraconidae</taxon>
        <taxon>Gymnodraco</taxon>
    </lineage>
</organism>
<name>A0A6P8TL62_GYMAC</name>
<keyword evidence="9" id="KW-1185">Reference proteome</keyword>
<dbReference type="Proteomes" id="UP000515161">
    <property type="component" value="Unplaced"/>
</dbReference>
<evidence type="ECO:0000313" key="10">
    <source>
        <dbReference type="RefSeq" id="XP_034064844.1"/>
    </source>
</evidence>
<evidence type="ECO:0000313" key="9">
    <source>
        <dbReference type="Proteomes" id="UP000515161"/>
    </source>
</evidence>
<evidence type="ECO:0000256" key="4">
    <source>
        <dbReference type="ARBA" id="ARBA00022793"/>
    </source>
</evidence>
<dbReference type="Gene3D" id="3.90.1150.170">
    <property type="match status" value="1"/>
</dbReference>
<keyword evidence="6 8" id="KW-0456">Lyase</keyword>
<dbReference type="CTD" id="51380"/>
<dbReference type="FunFam" id="3.40.640.10:FF:000016">
    <property type="entry name" value="Glutamate decarboxylase like 1"/>
    <property type="match status" value="1"/>
</dbReference>
<keyword evidence="4" id="KW-0210">Decarboxylase</keyword>
<dbReference type="GO" id="GO:0042412">
    <property type="term" value="P:taurine biosynthetic process"/>
    <property type="evidence" value="ECO:0007669"/>
    <property type="project" value="TreeGrafter"/>
</dbReference>
<evidence type="ECO:0000256" key="5">
    <source>
        <dbReference type="ARBA" id="ARBA00022898"/>
    </source>
</evidence>
<evidence type="ECO:0000256" key="6">
    <source>
        <dbReference type="ARBA" id="ARBA00023239"/>
    </source>
</evidence>
<protein>
    <submittedName>
        <fullName evidence="10">Cysteine sulfinic acid decarboxylase isoform X2</fullName>
    </submittedName>
</protein>
<comment type="subunit">
    <text evidence="3">Homodimer.</text>
</comment>
<dbReference type="SUPFAM" id="SSF53383">
    <property type="entry name" value="PLP-dependent transferases"/>
    <property type="match status" value="1"/>
</dbReference>
<comment type="cofactor">
    <cofactor evidence="1 7 8">
        <name>pyridoxal 5'-phosphate</name>
        <dbReference type="ChEBI" id="CHEBI:597326"/>
    </cofactor>
</comment>
<evidence type="ECO:0000256" key="2">
    <source>
        <dbReference type="ARBA" id="ARBA00009533"/>
    </source>
</evidence>
<accession>A0A6P8TL62</accession>
<dbReference type="PANTHER" id="PTHR45677">
    <property type="entry name" value="GLUTAMATE DECARBOXYLASE-RELATED"/>
    <property type="match status" value="1"/>
</dbReference>
<proteinExistence type="inferred from homology"/>
<dbReference type="Gene3D" id="3.40.640.10">
    <property type="entry name" value="Type I PLP-dependent aspartate aminotransferase-like (Major domain)"/>
    <property type="match status" value="1"/>
</dbReference>
<reference evidence="10" key="1">
    <citation type="submission" date="2025-08" db="UniProtKB">
        <authorList>
            <consortium name="RefSeq"/>
        </authorList>
    </citation>
    <scope>IDENTIFICATION</scope>
</reference>
<dbReference type="InterPro" id="IPR002129">
    <property type="entry name" value="PyrdxlP-dep_de-COase"/>
</dbReference>
<dbReference type="CDD" id="cd06450">
    <property type="entry name" value="DOPA_deC_like"/>
    <property type="match status" value="1"/>
</dbReference>
<dbReference type="GO" id="GO:0030170">
    <property type="term" value="F:pyridoxal phosphate binding"/>
    <property type="evidence" value="ECO:0007669"/>
    <property type="project" value="InterPro"/>
</dbReference>
<feature type="modified residue" description="N6-(pyridoxal phosphate)lysine" evidence="7">
    <location>
        <position position="317"/>
    </location>
</feature>
<dbReference type="InterPro" id="IPR015421">
    <property type="entry name" value="PyrdxlP-dep_Trfase_major"/>
</dbReference>
<dbReference type="Pfam" id="PF00282">
    <property type="entry name" value="Pyridoxal_deC"/>
    <property type="match status" value="1"/>
</dbReference>
<dbReference type="AlphaFoldDB" id="A0A6P8TL62"/>
<sequence>MANMFPLSYGQDPANLCDINEPLIDHSEGQLFLNEAFKIIIEEVLCKGTDVKQKVCEWKGPEDLALLLDLELRAEGEPQQRLLQRVKDVAKYSIKTSHPRFFNQLFAGVDYHALAGRFLSEALNTNLFTYEVAPVFVLMETEVLRSLRQLVGWTEGDGIFCPGGSTSNMFAMNLARYRLFPEVKSQGLWAVPRLTIFTSAESHYSVKKGAAFLGIGTDNIIVVKVDEGGRIIPEDLDEKIKLTKSQGAVPLLVSCTSGTTVRGAFDPLDRIADVCEKHNVWMHVDAAWGGSVLFSEQHRHLMKGVARANSVAWNPHKMLMAGLQCSALLLQDTTNLLKKCHSANATYLFQQDKFYDVNLDVGDKTVQCSRKVDCLKLWLMWKAVGSIGLAERVDKAFNLVRHLVEQMKKREGFHLLWEPEFLNVCFWFIPPSMRGKEGNADYQDRLANVAPVIKERMIKQGTMMVGYQPLGDKVNFFRMIVLSTLVSKEDMDFSLDEIERLGNDL</sequence>